<dbReference type="InterPro" id="IPR011990">
    <property type="entry name" value="TPR-like_helical_dom_sf"/>
</dbReference>
<dbReference type="Gene3D" id="1.25.40.10">
    <property type="entry name" value="Tetratricopeptide repeat domain"/>
    <property type="match status" value="1"/>
</dbReference>
<keyword evidence="1" id="KW-0802">TPR repeat</keyword>
<dbReference type="GO" id="GO:0097730">
    <property type="term" value="C:non-motile cilium"/>
    <property type="evidence" value="ECO:0007669"/>
    <property type="project" value="TreeGrafter"/>
</dbReference>
<accession>A0A1D1V6Y6</accession>
<feature type="repeat" description="TPR" evidence="1">
    <location>
        <begin position="132"/>
        <end position="165"/>
    </location>
</feature>
<dbReference type="PANTHER" id="PTHR44117:SF1">
    <property type="entry name" value="INTRAFLAGELLAR TRANSPORT PROTEIN 88 HOMOLOG"/>
    <property type="match status" value="1"/>
</dbReference>
<evidence type="ECO:0000256" key="1">
    <source>
        <dbReference type="PROSITE-ProRule" id="PRU00339"/>
    </source>
</evidence>
<dbReference type="AlphaFoldDB" id="A0A1D1V6Y6"/>
<gene>
    <name evidence="2" type="primary">RvY_08731</name>
    <name evidence="2" type="synonym">RvY_08731.4</name>
    <name evidence="2" type="ORF">RvY_08731-4</name>
</gene>
<comment type="caution">
    <text evidence="2">The sequence shown here is derived from an EMBL/GenBank/DDBJ whole genome shotgun (WGS) entry which is preliminary data.</text>
</comment>
<keyword evidence="3" id="KW-1185">Reference proteome</keyword>
<proteinExistence type="predicted"/>
<dbReference type="InterPro" id="IPR019734">
    <property type="entry name" value="TPR_rpt"/>
</dbReference>
<sequence length="280" mass="31856">MFEVSLRLTTCHQIFSRMEHYVRYIRNASQLMAHRNPDVIAGYDQCIEELGESKWASAVIPALEMAKALLYLEQQNLTKAMEILSSHDRDEEEDVFRSQYCDLLCFLTFHRNNVQEAREFAKRSYASNKLSLQACTNLGSVEYAEANYAEALHYFQEAAMLNSADFRSSYYAGICFSLLTFFSVRCELLLKTGLIRDGFERPWESAGRNDNFPEALQRARTETNCAVSNCPVVRRSRAVCRGVRLFRKDLCALSWRTIGTSTAGTIGAQTRGYGRGPVVL</sequence>
<dbReference type="GO" id="GO:0005814">
    <property type="term" value="C:centriole"/>
    <property type="evidence" value="ECO:0007669"/>
    <property type="project" value="TreeGrafter"/>
</dbReference>
<name>A0A1D1V6Y6_RAMVA</name>
<dbReference type="GO" id="GO:0019894">
    <property type="term" value="F:kinesin binding"/>
    <property type="evidence" value="ECO:0007669"/>
    <property type="project" value="TreeGrafter"/>
</dbReference>
<dbReference type="Proteomes" id="UP000186922">
    <property type="component" value="Unassembled WGS sequence"/>
</dbReference>
<evidence type="ECO:0000313" key="2">
    <source>
        <dbReference type="EMBL" id="GAU97436.1"/>
    </source>
</evidence>
<dbReference type="GO" id="GO:0036064">
    <property type="term" value="C:ciliary basal body"/>
    <property type="evidence" value="ECO:0007669"/>
    <property type="project" value="TreeGrafter"/>
</dbReference>
<evidence type="ECO:0000313" key="3">
    <source>
        <dbReference type="Proteomes" id="UP000186922"/>
    </source>
</evidence>
<dbReference type="GO" id="GO:0042073">
    <property type="term" value="P:intraciliary transport"/>
    <property type="evidence" value="ECO:0007669"/>
    <property type="project" value="TreeGrafter"/>
</dbReference>
<dbReference type="PROSITE" id="PS50005">
    <property type="entry name" value="TPR"/>
    <property type="match status" value="1"/>
</dbReference>
<dbReference type="STRING" id="947166.A0A1D1V6Y6"/>
<dbReference type="SUPFAM" id="SSF48452">
    <property type="entry name" value="TPR-like"/>
    <property type="match status" value="1"/>
</dbReference>
<dbReference type="PANTHER" id="PTHR44117">
    <property type="entry name" value="INTRAFLAGELLAR TRANSPORT PROTEIN 88 HOMOLOG"/>
    <property type="match status" value="1"/>
</dbReference>
<organism evidence="2 3">
    <name type="scientific">Ramazzottius varieornatus</name>
    <name type="common">Water bear</name>
    <name type="synonym">Tardigrade</name>
    <dbReference type="NCBI Taxonomy" id="947166"/>
    <lineage>
        <taxon>Eukaryota</taxon>
        <taxon>Metazoa</taxon>
        <taxon>Ecdysozoa</taxon>
        <taxon>Tardigrada</taxon>
        <taxon>Eutardigrada</taxon>
        <taxon>Parachela</taxon>
        <taxon>Hypsibioidea</taxon>
        <taxon>Ramazzottiidae</taxon>
        <taxon>Ramazzottius</taxon>
    </lineage>
</organism>
<dbReference type="OrthoDB" id="1926212at2759"/>
<dbReference type="EMBL" id="BDGG01000004">
    <property type="protein sequence ID" value="GAU97436.1"/>
    <property type="molecule type" value="Genomic_DNA"/>
</dbReference>
<dbReference type="GO" id="GO:1905515">
    <property type="term" value="P:non-motile cilium assembly"/>
    <property type="evidence" value="ECO:0007669"/>
    <property type="project" value="TreeGrafter"/>
</dbReference>
<dbReference type="GO" id="GO:0097546">
    <property type="term" value="C:ciliary base"/>
    <property type="evidence" value="ECO:0007669"/>
    <property type="project" value="TreeGrafter"/>
</dbReference>
<reference evidence="2 3" key="1">
    <citation type="journal article" date="2016" name="Nat. Commun.">
        <title>Extremotolerant tardigrade genome and improved radiotolerance of human cultured cells by tardigrade-unique protein.</title>
        <authorList>
            <person name="Hashimoto T."/>
            <person name="Horikawa D.D."/>
            <person name="Saito Y."/>
            <person name="Kuwahara H."/>
            <person name="Kozuka-Hata H."/>
            <person name="Shin-I T."/>
            <person name="Minakuchi Y."/>
            <person name="Ohishi K."/>
            <person name="Motoyama A."/>
            <person name="Aizu T."/>
            <person name="Enomoto A."/>
            <person name="Kondo K."/>
            <person name="Tanaka S."/>
            <person name="Hara Y."/>
            <person name="Koshikawa S."/>
            <person name="Sagara H."/>
            <person name="Miura T."/>
            <person name="Yokobori S."/>
            <person name="Miyagawa K."/>
            <person name="Suzuki Y."/>
            <person name="Kubo T."/>
            <person name="Oyama M."/>
            <person name="Kohara Y."/>
            <person name="Fujiyama A."/>
            <person name="Arakawa K."/>
            <person name="Katayama T."/>
            <person name="Toyoda A."/>
            <person name="Kunieda T."/>
        </authorList>
    </citation>
    <scope>NUCLEOTIDE SEQUENCE [LARGE SCALE GENOMIC DNA]</scope>
    <source>
        <strain evidence="2 3">YOKOZUNA-1</strain>
    </source>
</reference>
<protein>
    <submittedName>
        <fullName evidence="2">Uncharacterized protein</fullName>
    </submittedName>
</protein>